<dbReference type="PROSITE" id="PS50994">
    <property type="entry name" value="INTEGRASE"/>
    <property type="match status" value="1"/>
</dbReference>
<sequence>MVEEHGVSVRQACKAAGVARSTYEYKPVEKDDSRIEEQLQLLVEKHPAIGFWQCFHRIRRKGHAWNHKRVYRVYSQLKLNIRRRHRKRLPARVKQALFQPEKINQVWSVDFMSDSLWDGRKFRLLNIVDDYNREILSMEADLSIPALRLIRVLEYLREFRGLPEMIRVDNGPEFISNKLECWCKENKVRLVFIQPGKPMQNAYIERCNGSIRRELLNAYVFRTLSEVRQKAEEWMEDYNHHRPHQGLNFRAPVELLEEIVT</sequence>
<organism evidence="2 3">
    <name type="scientific">Pontibacter chinhatensis</name>
    <dbReference type="NCBI Taxonomy" id="1436961"/>
    <lineage>
        <taxon>Bacteria</taxon>
        <taxon>Pseudomonadati</taxon>
        <taxon>Bacteroidota</taxon>
        <taxon>Cytophagia</taxon>
        <taxon>Cytophagales</taxon>
        <taxon>Hymenobacteraceae</taxon>
        <taxon>Pontibacter</taxon>
    </lineage>
</organism>
<dbReference type="PANTHER" id="PTHR47515:SF2">
    <property type="entry name" value="INTEGRASE CORE DOMAIN PROTEIN"/>
    <property type="match status" value="1"/>
</dbReference>
<gene>
    <name evidence="2" type="ORF">SAMN05421739_1251</name>
</gene>
<feature type="domain" description="Integrase catalytic" evidence="1">
    <location>
        <begin position="96"/>
        <end position="260"/>
    </location>
</feature>
<keyword evidence="3" id="KW-1185">Reference proteome</keyword>
<dbReference type="AlphaFoldDB" id="A0A1I2ZXI0"/>
<dbReference type="EMBL" id="FOOT01000025">
    <property type="protein sequence ID" value="SFH42514.1"/>
    <property type="molecule type" value="Genomic_DNA"/>
</dbReference>
<dbReference type="PANTHER" id="PTHR47515">
    <property type="entry name" value="LOW CALCIUM RESPONSE LOCUS PROTEIN T"/>
    <property type="match status" value="1"/>
</dbReference>
<dbReference type="GO" id="GO:0015074">
    <property type="term" value="P:DNA integration"/>
    <property type="evidence" value="ECO:0007669"/>
    <property type="project" value="InterPro"/>
</dbReference>
<dbReference type="InterPro" id="IPR048020">
    <property type="entry name" value="Transpos_IS3"/>
</dbReference>
<protein>
    <submittedName>
        <fullName evidence="2">Putative transposase</fullName>
    </submittedName>
</protein>
<evidence type="ECO:0000313" key="3">
    <source>
        <dbReference type="Proteomes" id="UP000198724"/>
    </source>
</evidence>
<dbReference type="STRING" id="1436961.SAMN05421739_1251"/>
<dbReference type="Gene3D" id="3.30.420.10">
    <property type="entry name" value="Ribonuclease H-like superfamily/Ribonuclease H"/>
    <property type="match status" value="1"/>
</dbReference>
<evidence type="ECO:0000313" key="2">
    <source>
        <dbReference type="EMBL" id="SFH42514.1"/>
    </source>
</evidence>
<dbReference type="Pfam" id="PF13683">
    <property type="entry name" value="rve_3"/>
    <property type="match status" value="1"/>
</dbReference>
<dbReference type="InterPro" id="IPR012337">
    <property type="entry name" value="RNaseH-like_sf"/>
</dbReference>
<dbReference type="SUPFAM" id="SSF53098">
    <property type="entry name" value="Ribonuclease H-like"/>
    <property type="match status" value="1"/>
</dbReference>
<accession>A0A1I2ZXI0</accession>
<reference evidence="3" key="1">
    <citation type="submission" date="2016-10" db="EMBL/GenBank/DDBJ databases">
        <authorList>
            <person name="Varghese N."/>
            <person name="Submissions S."/>
        </authorList>
    </citation>
    <scope>NUCLEOTIDE SEQUENCE [LARGE SCALE GENOMIC DNA]</scope>
    <source>
        <strain evidence="3">LP51</strain>
    </source>
</reference>
<evidence type="ECO:0000259" key="1">
    <source>
        <dbReference type="PROSITE" id="PS50994"/>
    </source>
</evidence>
<dbReference type="InterPro" id="IPR036397">
    <property type="entry name" value="RNaseH_sf"/>
</dbReference>
<dbReference type="Proteomes" id="UP000198724">
    <property type="component" value="Unassembled WGS sequence"/>
</dbReference>
<dbReference type="InterPro" id="IPR001584">
    <property type="entry name" value="Integrase_cat-core"/>
</dbReference>
<name>A0A1I2ZXI0_9BACT</name>
<proteinExistence type="predicted"/>
<dbReference type="GO" id="GO:0003676">
    <property type="term" value="F:nucleic acid binding"/>
    <property type="evidence" value="ECO:0007669"/>
    <property type="project" value="InterPro"/>
</dbReference>
<dbReference type="NCBIfam" id="NF033516">
    <property type="entry name" value="transpos_IS3"/>
    <property type="match status" value="1"/>
</dbReference>